<evidence type="ECO:0000256" key="3">
    <source>
        <dbReference type="SAM" id="Phobius"/>
    </source>
</evidence>
<dbReference type="EMBL" id="WIQZ01000223">
    <property type="protein sequence ID" value="KAF3118640.1"/>
    <property type="molecule type" value="Genomic_DNA"/>
</dbReference>
<feature type="compositionally biased region" description="Low complexity" evidence="2">
    <location>
        <begin position="56"/>
        <end position="65"/>
    </location>
</feature>
<feature type="compositionally biased region" description="Low complexity" evidence="2">
    <location>
        <begin position="151"/>
        <end position="162"/>
    </location>
</feature>
<comment type="caution">
    <text evidence="4">The sequence shown here is derived from an EMBL/GenBank/DDBJ whole genome shotgun (WGS) entry which is preliminary data.</text>
</comment>
<feature type="compositionally biased region" description="Polar residues" evidence="2">
    <location>
        <begin position="36"/>
        <end position="55"/>
    </location>
</feature>
<feature type="compositionally biased region" description="Low complexity" evidence="2">
    <location>
        <begin position="497"/>
        <end position="512"/>
    </location>
</feature>
<evidence type="ECO:0000313" key="5">
    <source>
        <dbReference type="Proteomes" id="UP000480548"/>
    </source>
</evidence>
<dbReference type="GO" id="GO:0015095">
    <property type="term" value="F:magnesium ion transmembrane transporter activity"/>
    <property type="evidence" value="ECO:0007669"/>
    <property type="project" value="TreeGrafter"/>
</dbReference>
<feature type="compositionally biased region" description="Polar residues" evidence="2">
    <location>
        <begin position="95"/>
        <end position="109"/>
    </location>
</feature>
<gene>
    <name evidence="4" type="ORF">TWF703_004639</name>
</gene>
<feature type="transmembrane region" description="Helical" evidence="3">
    <location>
        <begin position="838"/>
        <end position="859"/>
    </location>
</feature>
<proteinExistence type="predicted"/>
<feature type="region of interest" description="Disordered" evidence="2">
    <location>
        <begin position="479"/>
        <end position="533"/>
    </location>
</feature>
<dbReference type="PANTHER" id="PTHR46494">
    <property type="entry name" value="CORA FAMILY METAL ION TRANSPORTER (EUROFUNG)"/>
    <property type="match status" value="1"/>
</dbReference>
<organism evidence="4 5">
    <name type="scientific">Orbilia oligospora</name>
    <name type="common">Nematode-trapping fungus</name>
    <name type="synonym">Arthrobotrys oligospora</name>
    <dbReference type="NCBI Taxonomy" id="2813651"/>
    <lineage>
        <taxon>Eukaryota</taxon>
        <taxon>Fungi</taxon>
        <taxon>Dikarya</taxon>
        <taxon>Ascomycota</taxon>
        <taxon>Pezizomycotina</taxon>
        <taxon>Orbiliomycetes</taxon>
        <taxon>Orbiliales</taxon>
        <taxon>Orbiliaceae</taxon>
        <taxon>Orbilia</taxon>
    </lineage>
</organism>
<dbReference type="PANTHER" id="PTHR46494:SF1">
    <property type="entry name" value="CORA FAMILY METAL ION TRANSPORTER (EUROFUNG)"/>
    <property type="match status" value="1"/>
</dbReference>
<evidence type="ECO:0000256" key="2">
    <source>
        <dbReference type="SAM" id="MobiDB-lite"/>
    </source>
</evidence>
<feature type="compositionally biased region" description="Polar residues" evidence="2">
    <location>
        <begin position="73"/>
        <end position="84"/>
    </location>
</feature>
<keyword evidence="3" id="KW-0812">Transmembrane</keyword>
<dbReference type="Proteomes" id="UP000480548">
    <property type="component" value="Unassembled WGS sequence"/>
</dbReference>
<feature type="compositionally biased region" description="Gly residues" evidence="2">
    <location>
        <begin position="513"/>
        <end position="524"/>
    </location>
</feature>
<feature type="region of interest" description="Disordered" evidence="2">
    <location>
        <begin position="1"/>
        <end position="90"/>
    </location>
</feature>
<evidence type="ECO:0000313" key="4">
    <source>
        <dbReference type="EMBL" id="KAF3118640.1"/>
    </source>
</evidence>
<dbReference type="AlphaFoldDB" id="A0A7C8JED3"/>
<dbReference type="GO" id="GO:0050897">
    <property type="term" value="F:cobalt ion binding"/>
    <property type="evidence" value="ECO:0007669"/>
    <property type="project" value="TreeGrafter"/>
</dbReference>
<dbReference type="GO" id="GO:0005886">
    <property type="term" value="C:plasma membrane"/>
    <property type="evidence" value="ECO:0007669"/>
    <property type="project" value="UniProtKB-SubCell"/>
</dbReference>
<dbReference type="Pfam" id="PF01544">
    <property type="entry name" value="CorA"/>
    <property type="match status" value="1"/>
</dbReference>
<feature type="compositionally biased region" description="Basic residues" evidence="2">
    <location>
        <begin position="485"/>
        <end position="496"/>
    </location>
</feature>
<dbReference type="InterPro" id="IPR002523">
    <property type="entry name" value="MgTranspt_CorA/ZnTranspt_ZntB"/>
</dbReference>
<dbReference type="GO" id="GO:0000287">
    <property type="term" value="F:magnesium ion binding"/>
    <property type="evidence" value="ECO:0007669"/>
    <property type="project" value="TreeGrafter"/>
</dbReference>
<keyword evidence="3" id="KW-1133">Transmembrane helix</keyword>
<dbReference type="GO" id="GO:0015087">
    <property type="term" value="F:cobalt ion transmembrane transporter activity"/>
    <property type="evidence" value="ECO:0007669"/>
    <property type="project" value="TreeGrafter"/>
</dbReference>
<keyword evidence="3" id="KW-0472">Membrane</keyword>
<feature type="compositionally biased region" description="Polar residues" evidence="2">
    <location>
        <begin position="426"/>
        <end position="441"/>
    </location>
</feature>
<feature type="compositionally biased region" description="Pro residues" evidence="2">
    <location>
        <begin position="9"/>
        <end position="26"/>
    </location>
</feature>
<protein>
    <submittedName>
        <fullName evidence="4">Uncharacterized protein</fullName>
    </submittedName>
</protein>
<feature type="region of interest" description="Disordered" evidence="2">
    <location>
        <begin position="133"/>
        <end position="163"/>
    </location>
</feature>
<reference evidence="4 5" key="1">
    <citation type="submission" date="2019-06" db="EMBL/GenBank/DDBJ databases">
        <authorList>
            <person name="Palmer J.M."/>
        </authorList>
    </citation>
    <scope>NUCLEOTIDE SEQUENCE [LARGE SCALE GENOMIC DNA]</scope>
    <source>
        <strain evidence="4 5">TWF703</strain>
    </source>
</reference>
<sequence length="902" mass="100191">MARSRSTSPTPPHNNPAYPSRPPPHPQSSFPRDRSVSPTTHSHGTNTGIQRTTFESRQSSAASRSTSRHTAGRNRSNSRGTPVISSPIRGRSIVQQLPTTGVNTSSVNAPPSIFSHSGPYYLRRTNSDNALSHNFKKSVHGSGGGSGAAGRSGSPPGGRDSSTVWTNTIATISAATRLKPAVLPPSFGEPSLPAGLEADKEEKIKEYYKECGLEFEPLDKAEVFEVVDEKLTGKEIKNFVVDFGRESAWVATDVEEAKTEALLGSWEEGRRPGEVGTRWIAIFDAHKQGDFLNKILLKYGLSTRLRATMLSPPGRGNLEIAQKVWHWSTVEYGSQFLAVGFNMLHNTVSRKILKRAREDLHDTAILQEAARLNPDATREDLSTWLKNLLRRGKNDSPSNSTILPLSNPVVVDGSNSSSSSDGSQAEKGSNKSTTTGATSASPQSIFSVLYRRMTTLGKSSTGGIDDDDDDFETVREALRRQFSSKPKRKRSKRSKRPVGSNTSPNNSNNHNNNGGGGGGGGGSGETKDTAETDSLDDEMSLNQDYDSDDSSYSDVFECNEAEENYNDIHYNPHMLRLWIWLIMTHDGTVISIHEPIPPMKKEITNPRDIKDTISHIRRNVRVVLRCLSKAGLAKKKSGSNDVEVAMEQGAMVVRRTVGEARDLLFYYLFDDWYASWSLAVDRAHPYSKELNEIRGEDPMLDHIDKLHDIARRLAGLKRVYNSYELILNQLLENKAYFREPANKCFSILSMNRFERLKHRISQLAISEIEDCEKEANGLISLTYNRLNFRETKAVEKLSLLSVALAKVTMVFLPISIVMGYFGMEEVQGISGMYDARNFWTAAGTAFGLTLVFLWFIGGFGGNFEGIGRWGVVRRWVKRRQEAGRRRYAYGGRGVGYGYRRRE</sequence>
<feature type="compositionally biased region" description="Gly residues" evidence="2">
    <location>
        <begin position="141"/>
        <end position="150"/>
    </location>
</feature>
<dbReference type="Gene3D" id="1.20.58.340">
    <property type="entry name" value="Magnesium transport protein CorA, transmembrane region"/>
    <property type="match status" value="1"/>
</dbReference>
<name>A0A7C8JED3_ORBOL</name>
<feature type="region of interest" description="Disordered" evidence="2">
    <location>
        <begin position="95"/>
        <end position="114"/>
    </location>
</feature>
<feature type="transmembrane region" description="Helical" evidence="3">
    <location>
        <begin position="797"/>
        <end position="818"/>
    </location>
</feature>
<feature type="region of interest" description="Disordered" evidence="2">
    <location>
        <begin position="390"/>
        <end position="441"/>
    </location>
</feature>
<evidence type="ECO:0000256" key="1">
    <source>
        <dbReference type="ARBA" id="ARBA00004651"/>
    </source>
</evidence>
<feature type="compositionally biased region" description="Polar residues" evidence="2">
    <location>
        <begin position="395"/>
        <end position="404"/>
    </location>
</feature>
<feature type="compositionally biased region" description="Low complexity" evidence="2">
    <location>
        <begin position="406"/>
        <end position="423"/>
    </location>
</feature>
<accession>A0A7C8JED3</accession>
<comment type="subcellular location">
    <subcellularLocation>
        <location evidence="1">Cell membrane</location>
        <topology evidence="1">Multi-pass membrane protein</topology>
    </subcellularLocation>
</comment>